<comment type="subcellular location">
    <subcellularLocation>
        <location evidence="1 9">Nucleus</location>
    </subcellularLocation>
</comment>
<comment type="similarity">
    <text evidence="2 9">Belongs to the Mediator complex subunit 14 family.</text>
</comment>
<dbReference type="GO" id="GO:0006357">
    <property type="term" value="P:regulation of transcription by RNA polymerase II"/>
    <property type="evidence" value="ECO:0007669"/>
    <property type="project" value="InterPro"/>
</dbReference>
<dbReference type="GO" id="GO:0003712">
    <property type="term" value="F:transcription coregulator activity"/>
    <property type="evidence" value="ECO:0007669"/>
    <property type="project" value="UniProtKB-UniRule"/>
</dbReference>
<gene>
    <name evidence="11" type="ORF">H0H81_004877</name>
</gene>
<evidence type="ECO:0000256" key="5">
    <source>
        <dbReference type="ARBA" id="ARBA00023159"/>
    </source>
</evidence>
<dbReference type="AlphaFoldDB" id="A0A9P7KJW9"/>
<dbReference type="Pfam" id="PF08638">
    <property type="entry name" value="Med14"/>
    <property type="match status" value="1"/>
</dbReference>
<evidence type="ECO:0000256" key="7">
    <source>
        <dbReference type="ARBA" id="ARBA00023242"/>
    </source>
</evidence>
<dbReference type="Proteomes" id="UP000717328">
    <property type="component" value="Unassembled WGS sequence"/>
</dbReference>
<keyword evidence="12" id="KW-1185">Reference proteome</keyword>
<evidence type="ECO:0000256" key="1">
    <source>
        <dbReference type="ARBA" id="ARBA00004123"/>
    </source>
</evidence>
<dbReference type="InterPro" id="IPR013947">
    <property type="entry name" value="Mediator_Med14"/>
</dbReference>
<evidence type="ECO:0000256" key="6">
    <source>
        <dbReference type="ARBA" id="ARBA00023163"/>
    </source>
</evidence>
<comment type="function">
    <text evidence="9">Component of the Mediator complex, a coactivator involved in the regulated transcription of nearly all RNA polymerase II-dependent genes. Mediator functions as a bridge to convey information from gene-specific regulatory proteins to the basal RNA polymerase II transcription machinery. Mediator is recruited to promoters by direct interactions with regulatory proteins and serves as a scaffold for the assembly of a functional preinitiation complex with RNA polymerase II and the general transcription factors.</text>
</comment>
<dbReference type="PANTHER" id="PTHR12809:SF2">
    <property type="entry name" value="MEDIATOR OF RNA POLYMERASE II TRANSCRIPTION SUBUNIT 14"/>
    <property type="match status" value="1"/>
</dbReference>
<evidence type="ECO:0000313" key="12">
    <source>
        <dbReference type="Proteomes" id="UP000717328"/>
    </source>
</evidence>
<name>A0A9P7KJW9_9AGAR</name>
<evidence type="ECO:0000256" key="2">
    <source>
        <dbReference type="ARBA" id="ARBA00007813"/>
    </source>
</evidence>
<feature type="domain" description="Mediator complex subunit MED14 N-terminal" evidence="10">
    <location>
        <begin position="51"/>
        <end position="213"/>
    </location>
</feature>
<keyword evidence="6 9" id="KW-0804">Transcription</keyword>
<comment type="subunit">
    <text evidence="9">Component of the Mediator complex.</text>
</comment>
<dbReference type="EMBL" id="JABCKI010000124">
    <property type="protein sequence ID" value="KAG5652469.1"/>
    <property type="molecule type" value="Genomic_DNA"/>
</dbReference>
<comment type="caution">
    <text evidence="11">The sequence shown here is derived from an EMBL/GenBank/DDBJ whole genome shotgun (WGS) entry which is preliminary data.</text>
</comment>
<reference evidence="11" key="1">
    <citation type="submission" date="2021-02" db="EMBL/GenBank/DDBJ databases">
        <authorList>
            <person name="Nieuwenhuis M."/>
            <person name="Van De Peppel L.J.J."/>
        </authorList>
    </citation>
    <scope>NUCLEOTIDE SEQUENCE</scope>
    <source>
        <strain evidence="11">D49</strain>
    </source>
</reference>
<reference evidence="11" key="2">
    <citation type="submission" date="2021-10" db="EMBL/GenBank/DDBJ databases">
        <title>Phylogenomics reveals ancestral predisposition of the termite-cultivated fungus Termitomyces towards a domesticated lifestyle.</title>
        <authorList>
            <person name="Auxier B."/>
            <person name="Grum-Grzhimaylo A."/>
            <person name="Cardenas M.E."/>
            <person name="Lodge J.D."/>
            <person name="Laessoe T."/>
            <person name="Pedersen O."/>
            <person name="Smith M.E."/>
            <person name="Kuyper T.W."/>
            <person name="Franco-Molano E.A."/>
            <person name="Baroni T.J."/>
            <person name="Aanen D.K."/>
        </authorList>
    </citation>
    <scope>NUCLEOTIDE SEQUENCE</scope>
    <source>
        <strain evidence="11">D49</strain>
    </source>
</reference>
<evidence type="ECO:0000256" key="8">
    <source>
        <dbReference type="ARBA" id="ARBA00032007"/>
    </source>
</evidence>
<sequence length="214" mass="24138">MHRDGEVVGLSSDTILHSNGSLPITTPLSNELHDLPMDVLERELPVVMDGQIPLGDLLSRITQSIYAELAELAETARKRTLADWVVKTKKQVVKLYAVAKWSRDAETVQKCMNITAFLMTQNHQFEGAMDGLKYARESLDPARLRNHDLLTSLDVLTTGSYLRLPTSIKQSIVPTTPLTDVQISRTLVDMEDAMRYRLRVFELVPVEMSQYRIG</sequence>
<evidence type="ECO:0000256" key="9">
    <source>
        <dbReference type="RuleBase" id="RU365082"/>
    </source>
</evidence>
<dbReference type="PANTHER" id="PTHR12809">
    <property type="entry name" value="MEDIATOR COMPLEX SUBUNIT"/>
    <property type="match status" value="1"/>
</dbReference>
<dbReference type="OrthoDB" id="205099at2759"/>
<dbReference type="GO" id="GO:0070847">
    <property type="term" value="C:core mediator complex"/>
    <property type="evidence" value="ECO:0007669"/>
    <property type="project" value="TreeGrafter"/>
</dbReference>
<dbReference type="GO" id="GO:0016592">
    <property type="term" value="C:mediator complex"/>
    <property type="evidence" value="ECO:0007669"/>
    <property type="project" value="UniProtKB-UniRule"/>
</dbReference>
<evidence type="ECO:0000313" key="11">
    <source>
        <dbReference type="EMBL" id="KAG5652469.1"/>
    </source>
</evidence>
<keyword evidence="4 9" id="KW-0805">Transcription regulation</keyword>
<keyword evidence="5 9" id="KW-0010">Activator</keyword>
<evidence type="ECO:0000259" key="10">
    <source>
        <dbReference type="Pfam" id="PF08638"/>
    </source>
</evidence>
<accession>A0A9P7KJW9</accession>
<proteinExistence type="inferred from homology"/>
<organism evidence="11 12">
    <name type="scientific">Sphagnurus paluster</name>
    <dbReference type="NCBI Taxonomy" id="117069"/>
    <lineage>
        <taxon>Eukaryota</taxon>
        <taxon>Fungi</taxon>
        <taxon>Dikarya</taxon>
        <taxon>Basidiomycota</taxon>
        <taxon>Agaricomycotina</taxon>
        <taxon>Agaricomycetes</taxon>
        <taxon>Agaricomycetidae</taxon>
        <taxon>Agaricales</taxon>
        <taxon>Tricholomatineae</taxon>
        <taxon>Lyophyllaceae</taxon>
        <taxon>Sphagnurus</taxon>
    </lineage>
</organism>
<evidence type="ECO:0000256" key="4">
    <source>
        <dbReference type="ARBA" id="ARBA00023015"/>
    </source>
</evidence>
<keyword evidence="7 9" id="KW-0539">Nucleus</keyword>
<protein>
    <recommendedName>
        <fullName evidence="3 9">Mediator of RNA polymerase II transcription subunit 14</fullName>
    </recommendedName>
    <alternativeName>
        <fullName evidence="8 9">Mediator complex subunit 14</fullName>
    </alternativeName>
</protein>
<evidence type="ECO:0000256" key="3">
    <source>
        <dbReference type="ARBA" id="ARBA00019619"/>
    </source>
</evidence>
<dbReference type="InterPro" id="IPR055122">
    <property type="entry name" value="Med14_N"/>
</dbReference>